<dbReference type="SUPFAM" id="SSF55418">
    <property type="entry name" value="eIF4e-like"/>
    <property type="match status" value="1"/>
</dbReference>
<dbReference type="InterPro" id="IPR023398">
    <property type="entry name" value="TIF_eIF4e-like"/>
</dbReference>
<feature type="compositionally biased region" description="Basic and acidic residues" evidence="1">
    <location>
        <begin position="299"/>
        <end position="312"/>
    </location>
</feature>
<feature type="compositionally biased region" description="Basic and acidic residues" evidence="1">
    <location>
        <begin position="338"/>
        <end position="349"/>
    </location>
</feature>
<feature type="compositionally biased region" description="Basic and acidic residues" evidence="1">
    <location>
        <begin position="1"/>
        <end position="15"/>
    </location>
</feature>
<accession>A0AAN6JXU8</accession>
<comment type="caution">
    <text evidence="2">The sequence shown here is derived from an EMBL/GenBank/DDBJ whole genome shotgun (WGS) entry which is preliminary data.</text>
</comment>
<keyword evidence="3" id="KW-1185">Reference proteome</keyword>
<reference evidence="2" key="1">
    <citation type="journal article" date="2023" name="PhytoFront">
        <title>Draft Genome Resources of Seven Strains of Tilletia horrida, Causal Agent of Kernel Smut of Rice.</title>
        <authorList>
            <person name="Khanal S."/>
            <person name="Antony Babu S."/>
            <person name="Zhou X.G."/>
        </authorList>
    </citation>
    <scope>NUCLEOTIDE SEQUENCE</scope>
    <source>
        <strain evidence="2">TX6</strain>
    </source>
</reference>
<dbReference type="Pfam" id="PF08939">
    <property type="entry name" value="Bles03"/>
    <property type="match status" value="1"/>
</dbReference>
<sequence length="525" mass="58406">MRFQVEHIPHGGTHDDADDGGSSSAREAKATPPIICWNEDASSESLDDFLKTNVPSKVEESLDGWVWIRSARNPHANIGERERDEFEDKVAEAIELEAQVRQKAQSILDDKTVPARTSKKGLGRKDLLREQEELLLKGLKKISKSTPLLATGKWMWFEHPDKVDMIFSILARSLIDGPLARLGYDTEKKRPVVHTLKAATAGSAKLDQDNRGRTHLICLYFDSIWDEADARQVLHTLLSYHGLTVPSAAKADLYTYVGLTSSHPTRARSSNWRPIELIMTDEQQELKDLFWNTRKGRRTWEDGEKAEQERWRQAVGGRGSLGVGSSKTDGAGPTGKGKQKEQASVKNEETETVLPAKAEPGHGLKVKAEPDERGQVAHSASNSTPRVKKEDNSDSEMEDAEPDARPDIDSSQSTAADVEKSPSTSHRQEDATGFRYPLPKSSPPPLNRISPLEKPLKRLKVVPGPRNLSMFRRERIPDDSSDDEAPAKPDLKSARRNQVHVKRERGVDESGSSHSSSAAKRARKR</sequence>
<dbReference type="InterPro" id="IPR015034">
    <property type="entry name" value="Bles03"/>
</dbReference>
<evidence type="ECO:0000313" key="3">
    <source>
        <dbReference type="Proteomes" id="UP001176517"/>
    </source>
</evidence>
<evidence type="ECO:0000256" key="1">
    <source>
        <dbReference type="SAM" id="MobiDB-lite"/>
    </source>
</evidence>
<feature type="compositionally biased region" description="Basic residues" evidence="1">
    <location>
        <begin position="494"/>
        <end position="503"/>
    </location>
</feature>
<feature type="compositionally biased region" description="Low complexity" evidence="1">
    <location>
        <begin position="510"/>
        <end position="519"/>
    </location>
</feature>
<feature type="compositionally biased region" description="Basic and acidic residues" evidence="1">
    <location>
        <begin position="359"/>
        <end position="375"/>
    </location>
</feature>
<organism evidence="2 3">
    <name type="scientific">Tilletia horrida</name>
    <dbReference type="NCBI Taxonomy" id="155126"/>
    <lineage>
        <taxon>Eukaryota</taxon>
        <taxon>Fungi</taxon>
        <taxon>Dikarya</taxon>
        <taxon>Basidiomycota</taxon>
        <taxon>Ustilaginomycotina</taxon>
        <taxon>Exobasidiomycetes</taxon>
        <taxon>Tilletiales</taxon>
        <taxon>Tilletiaceae</taxon>
        <taxon>Tilletia</taxon>
    </lineage>
</organism>
<dbReference type="Gene3D" id="3.30.760.10">
    <property type="entry name" value="RNA Cap, Translation Initiation Factor Eif4e"/>
    <property type="match status" value="1"/>
</dbReference>
<name>A0AAN6JXU8_9BASI</name>
<dbReference type="Proteomes" id="UP001176517">
    <property type="component" value="Unassembled WGS sequence"/>
</dbReference>
<dbReference type="AlphaFoldDB" id="A0AAN6JXU8"/>
<feature type="region of interest" description="Disordered" evidence="1">
    <location>
        <begin position="1"/>
        <end position="31"/>
    </location>
</feature>
<protein>
    <submittedName>
        <fullName evidence="2">Uncharacterized protein</fullName>
    </submittedName>
</protein>
<feature type="compositionally biased region" description="Polar residues" evidence="1">
    <location>
        <begin position="409"/>
        <end position="425"/>
    </location>
</feature>
<evidence type="ECO:0000313" key="2">
    <source>
        <dbReference type="EMBL" id="KAK0550702.1"/>
    </source>
</evidence>
<feature type="region of interest" description="Disordered" evidence="1">
    <location>
        <begin position="299"/>
        <end position="525"/>
    </location>
</feature>
<dbReference type="EMBL" id="JAPDMZ010000088">
    <property type="protein sequence ID" value="KAK0550702.1"/>
    <property type="molecule type" value="Genomic_DNA"/>
</dbReference>
<proteinExistence type="predicted"/>
<gene>
    <name evidence="2" type="ORF">OC846_003559</name>
</gene>